<dbReference type="Pfam" id="PF02887">
    <property type="entry name" value="PK_C"/>
    <property type="match status" value="1"/>
</dbReference>
<comment type="cofactor">
    <cofactor evidence="1">
        <name>K(+)</name>
        <dbReference type="ChEBI" id="CHEBI:29103"/>
    </cofactor>
</comment>
<evidence type="ECO:0000259" key="18">
    <source>
        <dbReference type="Pfam" id="PF02887"/>
    </source>
</evidence>
<evidence type="ECO:0000256" key="8">
    <source>
        <dbReference type="ARBA" id="ARBA00022777"/>
    </source>
</evidence>
<sequence length="1204" mass="133291">MASNRSPSPLTSRNCRNSETNSATRRSFNGSPFARPNPLVNSKSANPSPIADHMKRNSTTPRRSICGGSMFQDGKENQKDLIRSPSPAKGFMAPTISAASKFTPSPRKKILGEKNDVVRTSVQFVDKDPILKQEETALDDQIKSTVVLETPAVVEEVTLSSTTDEKEMISDGTEDMNYVRVRPFCCSPVTSPIIAPVDSDHSLPPYDPKNNFLSPRPQFLRYKPNPRLDALSNKDGSDEYGDENDVTRLDDSFSLSDISSYTEEEVEVHEEEKNEAELGESVHGSSEAASEITSEEKESETEVAKVTKPRFFTRSKTVSFVFLMFLVACFSVSFTDLPPMDLPIYQEVGFKEVYHESLKFVAFAKESVSDVVHHVKQWSIDFVSYLFDQKSQFFPSRKISSIQFFNLTVSPTQEEFVFNRHIGTDYIYEVQEVEEELEMMEEEESYDEMEVGDDFDEVVTEDVSEIETDERIQFGDVETKSDSEDVFVIKSEPIVETQPEMLSNDPEIESTESSSVDLVPEAQPEMLNNGREVESTESGSGDPIPEAQSEVGTDGPEIQSSLTLSSLSSQSINTICLAGVSMVILAAASAGFYMKKIKSMATKPANVRVTDDDMCSESCSAESSSVQNGYKKKSGYHKRESLASSSTDLSMGSASYGSFTTYERIPIKHGDEVLMTPIRRSSRLNKSQVTSSLFRVPVTPQRVGFKSNLSTLVTMSLLQEEVKGFKGKEGLVFDVVKEKELRENGFMGMRKTKLVCTVGPACCSYEELEKLALGGMNVARLNMCHNTREWHQDVIRKIKKLNQEKGFCVSVMIDTEGSQIHVVDHGAPSSVKAEEGSIWFFTTEKFDGSRPFTVQASYEGFDEGIEEGDELVVDGGMATFEVIEKIGNGLSCKCTDPGLLLPRAKLSFWRNGKLVDKHHELPTLSAKDWSDIEFGISEGVDFIAVLAKIESLESLKKLDEIVEASDGIMVARGDLGVEIPLEQVPTVQEEIIDLCRRLNKPVIIASQLLESMIEYPTPTRAEVADVSEAVRQCADALMLSGESAMGSYGQKAISVLRMTSTRMELWNREVSPQRILPQLGESLPDQIAEQICNCAGQMANKLAVDAIFVYTRNGHMATLLSRNRSNAPIFGFTNENSTRMALNLQWGVVPIAFDLSDDMDANISETTDLMKARGIMNKGDAILVVSDGIAAPSVHQSLQVKIIE</sequence>
<evidence type="ECO:0000256" key="3">
    <source>
        <dbReference type="ARBA" id="ARBA00008663"/>
    </source>
</evidence>
<dbReference type="GO" id="GO:0030955">
    <property type="term" value="F:potassium ion binding"/>
    <property type="evidence" value="ECO:0007669"/>
    <property type="project" value="InterPro"/>
</dbReference>
<keyword evidence="9" id="KW-0067">ATP-binding</keyword>
<evidence type="ECO:0000256" key="7">
    <source>
        <dbReference type="ARBA" id="ARBA00022741"/>
    </source>
</evidence>
<feature type="domain" description="Pyruvate kinase C-terminal" evidence="18">
    <location>
        <begin position="1089"/>
        <end position="1186"/>
    </location>
</feature>
<evidence type="ECO:0000256" key="9">
    <source>
        <dbReference type="ARBA" id="ARBA00022840"/>
    </source>
</evidence>
<feature type="region of interest" description="Disordered" evidence="16">
    <location>
        <begin position="493"/>
        <end position="559"/>
    </location>
</feature>
<dbReference type="GO" id="GO:0004743">
    <property type="term" value="F:pyruvate kinase activity"/>
    <property type="evidence" value="ECO:0007669"/>
    <property type="project" value="UniProtKB-EC"/>
</dbReference>
<dbReference type="InterPro" id="IPR015813">
    <property type="entry name" value="Pyrv/PenolPyrv_kinase-like_dom"/>
</dbReference>
<dbReference type="Gene3D" id="2.40.33.10">
    <property type="entry name" value="PK beta-barrel domain-like"/>
    <property type="match status" value="1"/>
</dbReference>
<keyword evidence="5 14" id="KW-0808">Transferase</keyword>
<feature type="coiled-coil region" evidence="15">
    <location>
        <begin position="423"/>
        <end position="450"/>
    </location>
</feature>
<evidence type="ECO:0000256" key="15">
    <source>
        <dbReference type="SAM" id="Coils"/>
    </source>
</evidence>
<keyword evidence="8 14" id="KW-0418">Kinase</keyword>
<keyword evidence="6" id="KW-0479">Metal-binding</keyword>
<dbReference type="InterPro" id="IPR015795">
    <property type="entry name" value="Pyrv_Knase_C"/>
</dbReference>
<dbReference type="Pfam" id="PF00224">
    <property type="entry name" value="PK"/>
    <property type="match status" value="1"/>
</dbReference>
<feature type="region of interest" description="Disordered" evidence="16">
    <location>
        <begin position="200"/>
        <end position="248"/>
    </location>
</feature>
<accession>A0A6L2M2W0</accession>
<dbReference type="UniPathway" id="UPA00109">
    <property type="reaction ID" value="UER00188"/>
</dbReference>
<evidence type="ECO:0000256" key="5">
    <source>
        <dbReference type="ARBA" id="ARBA00022679"/>
    </source>
</evidence>
<name>A0A6L2M2W0_TANCI</name>
<dbReference type="EMBL" id="BKCJ010005729">
    <property type="protein sequence ID" value="GEU68336.1"/>
    <property type="molecule type" value="Genomic_DNA"/>
</dbReference>
<dbReference type="InterPro" id="IPR011037">
    <property type="entry name" value="Pyrv_Knase-like_insert_dom_sf"/>
</dbReference>
<evidence type="ECO:0000256" key="10">
    <source>
        <dbReference type="ARBA" id="ARBA00022842"/>
    </source>
</evidence>
<dbReference type="InterPro" id="IPR040442">
    <property type="entry name" value="Pyrv_kinase-like_dom_sf"/>
</dbReference>
<comment type="caution">
    <text evidence="19">The sequence shown here is derived from an EMBL/GenBank/DDBJ whole genome shotgun (WGS) entry which is preliminary data.</text>
</comment>
<feature type="region of interest" description="Disordered" evidence="16">
    <location>
        <begin position="1"/>
        <end position="89"/>
    </location>
</feature>
<dbReference type="GO" id="GO:0000287">
    <property type="term" value="F:magnesium ion binding"/>
    <property type="evidence" value="ECO:0007669"/>
    <property type="project" value="InterPro"/>
</dbReference>
<evidence type="ECO:0000256" key="11">
    <source>
        <dbReference type="ARBA" id="ARBA00023152"/>
    </source>
</evidence>
<feature type="domain" description="Pyruvate kinase barrel" evidence="17">
    <location>
        <begin position="943"/>
        <end position="1053"/>
    </location>
</feature>
<keyword evidence="10 14" id="KW-0460">Magnesium</keyword>
<gene>
    <name evidence="19" type="ORF">Tci_040314</name>
</gene>
<evidence type="ECO:0000256" key="2">
    <source>
        <dbReference type="ARBA" id="ARBA00004997"/>
    </source>
</evidence>
<evidence type="ECO:0000259" key="17">
    <source>
        <dbReference type="Pfam" id="PF00224"/>
    </source>
</evidence>
<dbReference type="PANTHER" id="PTHR11817">
    <property type="entry name" value="PYRUVATE KINASE"/>
    <property type="match status" value="1"/>
</dbReference>
<evidence type="ECO:0000256" key="1">
    <source>
        <dbReference type="ARBA" id="ARBA00001958"/>
    </source>
</evidence>
<dbReference type="InterPro" id="IPR001697">
    <property type="entry name" value="Pyr_Knase"/>
</dbReference>
<evidence type="ECO:0000256" key="13">
    <source>
        <dbReference type="ARBA" id="ARBA00048152"/>
    </source>
</evidence>
<feature type="compositionally biased region" description="Polar residues" evidence="16">
    <location>
        <begin position="1"/>
        <end position="30"/>
    </location>
</feature>
<dbReference type="AlphaFoldDB" id="A0A6L2M2W0"/>
<feature type="compositionally biased region" description="Basic and acidic residues" evidence="16">
    <location>
        <begin position="73"/>
        <end position="82"/>
    </location>
</feature>
<keyword evidence="12 19" id="KW-0670">Pyruvate</keyword>
<organism evidence="19">
    <name type="scientific">Tanacetum cinerariifolium</name>
    <name type="common">Dalmatian daisy</name>
    <name type="synonym">Chrysanthemum cinerariifolium</name>
    <dbReference type="NCBI Taxonomy" id="118510"/>
    <lineage>
        <taxon>Eukaryota</taxon>
        <taxon>Viridiplantae</taxon>
        <taxon>Streptophyta</taxon>
        <taxon>Embryophyta</taxon>
        <taxon>Tracheophyta</taxon>
        <taxon>Spermatophyta</taxon>
        <taxon>Magnoliopsida</taxon>
        <taxon>eudicotyledons</taxon>
        <taxon>Gunneridae</taxon>
        <taxon>Pentapetalae</taxon>
        <taxon>asterids</taxon>
        <taxon>campanulids</taxon>
        <taxon>Asterales</taxon>
        <taxon>Asteraceae</taxon>
        <taxon>Asteroideae</taxon>
        <taxon>Anthemideae</taxon>
        <taxon>Anthemidinae</taxon>
        <taxon>Tanacetum</taxon>
    </lineage>
</organism>
<dbReference type="InterPro" id="IPR036918">
    <property type="entry name" value="Pyrv_Knase_C_sf"/>
</dbReference>
<feature type="region of interest" description="Disordered" evidence="16">
    <location>
        <begin position="260"/>
        <end position="301"/>
    </location>
</feature>
<evidence type="ECO:0000256" key="4">
    <source>
        <dbReference type="ARBA" id="ARBA00012142"/>
    </source>
</evidence>
<dbReference type="GO" id="GO:0016301">
    <property type="term" value="F:kinase activity"/>
    <property type="evidence" value="ECO:0007669"/>
    <property type="project" value="UniProtKB-KW"/>
</dbReference>
<dbReference type="Gene3D" id="3.40.1380.20">
    <property type="entry name" value="Pyruvate kinase, C-terminal domain"/>
    <property type="match status" value="1"/>
</dbReference>
<evidence type="ECO:0000256" key="16">
    <source>
        <dbReference type="SAM" id="MobiDB-lite"/>
    </source>
</evidence>
<evidence type="ECO:0000313" key="19">
    <source>
        <dbReference type="EMBL" id="GEU68336.1"/>
    </source>
</evidence>
<dbReference type="PROSITE" id="PS00110">
    <property type="entry name" value="PYRUVATE_KINASE"/>
    <property type="match status" value="1"/>
</dbReference>
<comment type="pathway">
    <text evidence="2 14">Carbohydrate degradation; glycolysis; pyruvate from D-glyceraldehyde 3-phosphate: step 5/5.</text>
</comment>
<comment type="similarity">
    <text evidence="3 14">Belongs to the pyruvate kinase family.</text>
</comment>
<dbReference type="EC" id="2.7.1.40" evidence="4 14"/>
<dbReference type="SUPFAM" id="SSF51621">
    <property type="entry name" value="Phosphoenolpyruvate/pyruvate domain"/>
    <property type="match status" value="1"/>
</dbReference>
<protein>
    <recommendedName>
        <fullName evidence="4 14">Pyruvate kinase</fullName>
        <ecNumber evidence="4 14">2.7.1.40</ecNumber>
    </recommendedName>
</protein>
<dbReference type="PRINTS" id="PR01050">
    <property type="entry name" value="PYRUVTKNASE"/>
</dbReference>
<dbReference type="InterPro" id="IPR015806">
    <property type="entry name" value="Pyrv_Knase_insert_dom_sf"/>
</dbReference>
<evidence type="ECO:0000256" key="14">
    <source>
        <dbReference type="RuleBase" id="RU000504"/>
    </source>
</evidence>
<dbReference type="SUPFAM" id="SSF50800">
    <property type="entry name" value="PK beta-barrel domain-like"/>
    <property type="match status" value="1"/>
</dbReference>
<proteinExistence type="inferred from homology"/>
<dbReference type="SUPFAM" id="SSF52935">
    <property type="entry name" value="PK C-terminal domain-like"/>
    <property type="match status" value="1"/>
</dbReference>
<keyword evidence="15" id="KW-0175">Coiled coil</keyword>
<dbReference type="InterPro" id="IPR018209">
    <property type="entry name" value="Pyrv_Knase_AS"/>
</dbReference>
<comment type="catalytic activity">
    <reaction evidence="13 14">
        <text>pyruvate + ATP = phosphoenolpyruvate + ADP + H(+)</text>
        <dbReference type="Rhea" id="RHEA:18157"/>
        <dbReference type="ChEBI" id="CHEBI:15361"/>
        <dbReference type="ChEBI" id="CHEBI:15378"/>
        <dbReference type="ChEBI" id="CHEBI:30616"/>
        <dbReference type="ChEBI" id="CHEBI:58702"/>
        <dbReference type="ChEBI" id="CHEBI:456216"/>
        <dbReference type="EC" id="2.7.1.40"/>
    </reaction>
</comment>
<dbReference type="InterPro" id="IPR015793">
    <property type="entry name" value="Pyrv_Knase_brl"/>
</dbReference>
<evidence type="ECO:0000256" key="12">
    <source>
        <dbReference type="ARBA" id="ARBA00023317"/>
    </source>
</evidence>
<evidence type="ECO:0000256" key="6">
    <source>
        <dbReference type="ARBA" id="ARBA00022723"/>
    </source>
</evidence>
<reference evidence="19" key="1">
    <citation type="journal article" date="2019" name="Sci. Rep.">
        <title>Draft genome of Tanacetum cinerariifolium, the natural source of mosquito coil.</title>
        <authorList>
            <person name="Yamashiro T."/>
            <person name="Shiraishi A."/>
            <person name="Satake H."/>
            <person name="Nakayama K."/>
        </authorList>
    </citation>
    <scope>NUCLEOTIDE SEQUENCE</scope>
</reference>
<keyword evidence="11 14" id="KW-0324">Glycolysis</keyword>
<dbReference type="GO" id="GO:0005524">
    <property type="term" value="F:ATP binding"/>
    <property type="evidence" value="ECO:0007669"/>
    <property type="project" value="UniProtKB-KW"/>
</dbReference>
<keyword evidence="7" id="KW-0547">Nucleotide-binding</keyword>
<dbReference type="Gene3D" id="3.20.20.60">
    <property type="entry name" value="Phosphoenolpyruvate-binding domains"/>
    <property type="match status" value="2"/>
</dbReference>